<sequence>MSTAEGAPMSALSPPPWPFRLERVRMSPAEFLALPEKSKAEYVDGEAILMPPAVSGHNAVQRRLANLIETALAPEVDVRTDAGWRHQGRYRVPDIAVFELRDDEVVWADLVPILVVEVLSPSTAGEDKVRKSREYQRAGVAQYWMIDRARRTLSVDSNAGDGWDRLLDLDDEHPAGSVVVGTWGEVAVDLRALLHH</sequence>
<keyword evidence="3" id="KW-1185">Reference proteome</keyword>
<dbReference type="EMBL" id="CP009896">
    <property type="protein sequence ID" value="AJR18575.1"/>
    <property type="molecule type" value="Genomic_DNA"/>
</dbReference>
<evidence type="ECO:0000313" key="2">
    <source>
        <dbReference type="EMBL" id="AJR18575.1"/>
    </source>
</evidence>
<dbReference type="InterPro" id="IPR008538">
    <property type="entry name" value="Uma2"/>
</dbReference>
<dbReference type="SUPFAM" id="SSF52980">
    <property type="entry name" value="Restriction endonuclease-like"/>
    <property type="match status" value="1"/>
</dbReference>
<organism evidence="2 3">
    <name type="scientific">Nocardioides simplex</name>
    <name type="common">Arthrobacter simplex</name>
    <dbReference type="NCBI Taxonomy" id="2045"/>
    <lineage>
        <taxon>Bacteria</taxon>
        <taxon>Bacillati</taxon>
        <taxon>Actinomycetota</taxon>
        <taxon>Actinomycetes</taxon>
        <taxon>Propionibacteriales</taxon>
        <taxon>Nocardioidaceae</taxon>
        <taxon>Pimelobacter</taxon>
    </lineage>
</organism>
<dbReference type="InterPro" id="IPR012296">
    <property type="entry name" value="Nuclease_put_TT1808"/>
</dbReference>
<name>A0A0C5XBB8_NOCSI</name>
<accession>A0A0C5XBB8</accession>
<dbReference type="InterPro" id="IPR011335">
    <property type="entry name" value="Restrct_endonuc-II-like"/>
</dbReference>
<dbReference type="Proteomes" id="UP000030300">
    <property type="component" value="Chromosome"/>
</dbReference>
<dbReference type="STRING" id="2045.KR76_18345"/>
<dbReference type="KEGG" id="psim:KR76_18345"/>
<evidence type="ECO:0000313" key="3">
    <source>
        <dbReference type="Proteomes" id="UP000030300"/>
    </source>
</evidence>
<dbReference type="PANTHER" id="PTHR34107:SF2">
    <property type="entry name" value="SLL0888 PROTEIN"/>
    <property type="match status" value="1"/>
</dbReference>
<evidence type="ECO:0000259" key="1">
    <source>
        <dbReference type="Pfam" id="PF05685"/>
    </source>
</evidence>
<dbReference type="Pfam" id="PF05685">
    <property type="entry name" value="Uma2"/>
    <property type="match status" value="1"/>
</dbReference>
<dbReference type="Gene3D" id="3.90.1570.10">
    <property type="entry name" value="tt1808, chain A"/>
    <property type="match status" value="1"/>
</dbReference>
<dbReference type="AlphaFoldDB" id="A0A0C5XBB8"/>
<reference evidence="2 3" key="1">
    <citation type="journal article" date="2015" name="Genome Announc.">
        <title>Complete Genome Sequence of Steroid-Transforming Nocardioides simplex VKM Ac-2033D.</title>
        <authorList>
            <person name="Shtratnikova V.Y."/>
            <person name="Schelkunov M.I."/>
            <person name="Pekov Y.A."/>
            <person name="Fokina V.V."/>
            <person name="Logacheva M.D."/>
            <person name="Sokolov S.L."/>
            <person name="Bragin E.Y."/>
            <person name="Ashapkin V.V."/>
            <person name="Donova M.V."/>
        </authorList>
    </citation>
    <scope>NUCLEOTIDE SEQUENCE [LARGE SCALE GENOMIC DNA]</scope>
    <source>
        <strain evidence="2 3">VKM Ac-2033D</strain>
    </source>
</reference>
<dbReference type="CDD" id="cd06260">
    <property type="entry name" value="DUF820-like"/>
    <property type="match status" value="1"/>
</dbReference>
<gene>
    <name evidence="2" type="ORF">KR76_18345</name>
</gene>
<feature type="domain" description="Putative restriction endonuclease" evidence="1">
    <location>
        <begin position="29"/>
        <end position="163"/>
    </location>
</feature>
<dbReference type="HOGENOM" id="CLU_076312_4_0_11"/>
<protein>
    <submittedName>
        <fullName evidence="2">Uncharacterized protein conserved in cyanobacteria</fullName>
    </submittedName>
</protein>
<proteinExistence type="predicted"/>
<dbReference type="PANTHER" id="PTHR34107">
    <property type="entry name" value="SLL0198 PROTEIN-RELATED"/>
    <property type="match status" value="1"/>
</dbReference>